<feature type="domain" description="Alanine dehydrogenase/pyridine nucleotide transhydrogenase N-terminal" evidence="5">
    <location>
        <begin position="4"/>
        <end position="136"/>
    </location>
</feature>
<feature type="domain" description="Alanine dehydrogenase/pyridine nucleotide transhydrogenase NAD(H)-binding" evidence="4">
    <location>
        <begin position="148"/>
        <end position="295"/>
    </location>
</feature>
<dbReference type="RefSeq" id="WP_114278775.1">
    <property type="nucleotide sequence ID" value="NZ_QPJY01000002.1"/>
</dbReference>
<dbReference type="OrthoDB" id="9804592at2"/>
<dbReference type="Pfam" id="PF05222">
    <property type="entry name" value="AlaDh_PNT_N"/>
    <property type="match status" value="1"/>
</dbReference>
<protein>
    <recommendedName>
        <fullName evidence="2">alanine dehydrogenase</fullName>
        <ecNumber evidence="2">1.4.1.1</ecNumber>
    </recommendedName>
</protein>
<dbReference type="EMBL" id="QPJY01000002">
    <property type="protein sequence ID" value="RCX31945.1"/>
    <property type="molecule type" value="Genomic_DNA"/>
</dbReference>
<evidence type="ECO:0000259" key="5">
    <source>
        <dbReference type="SMART" id="SM01003"/>
    </source>
</evidence>
<dbReference type="InterPro" id="IPR007698">
    <property type="entry name" value="AlaDH/PNT_NAD(H)-bd"/>
</dbReference>
<dbReference type="CDD" id="cd05305">
    <property type="entry name" value="L-AlaDH"/>
    <property type="match status" value="1"/>
</dbReference>
<evidence type="ECO:0000256" key="1">
    <source>
        <dbReference type="ARBA" id="ARBA00005689"/>
    </source>
</evidence>
<dbReference type="Gene3D" id="3.40.50.720">
    <property type="entry name" value="NAD(P)-binding Rossmann-like Domain"/>
    <property type="match status" value="2"/>
</dbReference>
<proteinExistence type="inferred from homology"/>
<dbReference type="EC" id="1.4.1.1" evidence="2"/>
<dbReference type="NCBIfam" id="TIGR00518">
    <property type="entry name" value="alaDH"/>
    <property type="match status" value="1"/>
</dbReference>
<keyword evidence="3" id="KW-0560">Oxidoreductase</keyword>
<dbReference type="SUPFAM" id="SSF52283">
    <property type="entry name" value="Formate/glycerate dehydrogenase catalytic domain-like"/>
    <property type="match status" value="1"/>
</dbReference>
<dbReference type="GO" id="GO:0000286">
    <property type="term" value="F:alanine dehydrogenase activity"/>
    <property type="evidence" value="ECO:0007669"/>
    <property type="project" value="UniProtKB-EC"/>
</dbReference>
<dbReference type="SMART" id="SM01003">
    <property type="entry name" value="AlaDh_PNT_N"/>
    <property type="match status" value="1"/>
</dbReference>
<evidence type="ECO:0000256" key="3">
    <source>
        <dbReference type="ARBA" id="ARBA00023002"/>
    </source>
</evidence>
<evidence type="ECO:0000313" key="6">
    <source>
        <dbReference type="EMBL" id="RCX31945.1"/>
    </source>
</evidence>
<sequence length="357" mass="37230">MRVGIPREIKTLEGRVALVPEAAGELVRLGHEVLVERGAGRLSGYEDADYEAHGVRLAPDAAAVYGAAEVIIKVKEPQPQEYPLLRSDHRLFCYLHLAAEPQLFRALLDIGLTAVAFETVSEGTHLPLLAPMSAIAGRLGVQVGAHLLHRPQGGKGLLLGGLPAGERGHVVIIGAGVAGGNAAAAAAAAGTRVTVFDRKPDKLVAMHDLGPNVTALYPYGGALAQAVAQADLLVGAVLIPGARAPRVVDRAMVAAMQPGSVIVDISVDQGGCIETTRPTTYAEPTYVDEGVVHFAVTNMPGAVPRTASQALSAALIPYAARLLEADWRDRPALAAGINVEAGEIRYPALRNILASQV</sequence>
<dbReference type="GO" id="GO:0005886">
    <property type="term" value="C:plasma membrane"/>
    <property type="evidence" value="ECO:0007669"/>
    <property type="project" value="TreeGrafter"/>
</dbReference>
<dbReference type="SUPFAM" id="SSF51735">
    <property type="entry name" value="NAD(P)-binding Rossmann-fold domains"/>
    <property type="match status" value="1"/>
</dbReference>
<dbReference type="SMART" id="SM01002">
    <property type="entry name" value="AlaDh_PNT_C"/>
    <property type="match status" value="1"/>
</dbReference>
<dbReference type="AlphaFoldDB" id="A0A369CFS2"/>
<dbReference type="Pfam" id="PF01262">
    <property type="entry name" value="AlaDh_PNT_C"/>
    <property type="match status" value="1"/>
</dbReference>
<gene>
    <name evidence="6" type="ORF">DFQ59_102294</name>
</gene>
<dbReference type="Proteomes" id="UP000252707">
    <property type="component" value="Unassembled WGS sequence"/>
</dbReference>
<dbReference type="PANTHER" id="PTHR42795">
    <property type="entry name" value="ALANINE DEHYDROGENASE"/>
    <property type="match status" value="1"/>
</dbReference>
<dbReference type="InterPro" id="IPR008141">
    <property type="entry name" value="Ala_DH"/>
</dbReference>
<comment type="caution">
    <text evidence="6">The sequence shown here is derived from an EMBL/GenBank/DDBJ whole genome shotgun (WGS) entry which is preliminary data.</text>
</comment>
<organism evidence="6 7">
    <name type="scientific">Thioalbus denitrificans</name>
    <dbReference type="NCBI Taxonomy" id="547122"/>
    <lineage>
        <taxon>Bacteria</taxon>
        <taxon>Pseudomonadati</taxon>
        <taxon>Pseudomonadota</taxon>
        <taxon>Gammaproteobacteria</taxon>
        <taxon>Chromatiales</taxon>
        <taxon>Ectothiorhodospiraceae</taxon>
        <taxon>Thioalbus</taxon>
    </lineage>
</organism>
<accession>A0A369CFS2</accession>
<dbReference type="GO" id="GO:0042853">
    <property type="term" value="P:L-alanine catabolic process"/>
    <property type="evidence" value="ECO:0007669"/>
    <property type="project" value="InterPro"/>
</dbReference>
<evidence type="ECO:0000259" key="4">
    <source>
        <dbReference type="SMART" id="SM01002"/>
    </source>
</evidence>
<evidence type="ECO:0000256" key="2">
    <source>
        <dbReference type="ARBA" id="ARBA00012897"/>
    </source>
</evidence>
<keyword evidence="7" id="KW-1185">Reference proteome</keyword>
<reference evidence="6 7" key="1">
    <citation type="submission" date="2018-07" db="EMBL/GenBank/DDBJ databases">
        <title>Genomic Encyclopedia of Type Strains, Phase IV (KMG-IV): sequencing the most valuable type-strain genomes for metagenomic binning, comparative biology and taxonomic classification.</title>
        <authorList>
            <person name="Goeker M."/>
        </authorList>
    </citation>
    <scope>NUCLEOTIDE SEQUENCE [LARGE SCALE GENOMIC DNA]</scope>
    <source>
        <strain evidence="6 7">DSM 26407</strain>
    </source>
</reference>
<evidence type="ECO:0000313" key="7">
    <source>
        <dbReference type="Proteomes" id="UP000252707"/>
    </source>
</evidence>
<dbReference type="InterPro" id="IPR036291">
    <property type="entry name" value="NAD(P)-bd_dom_sf"/>
</dbReference>
<comment type="similarity">
    <text evidence="1">Belongs to the AlaDH/PNT family.</text>
</comment>
<dbReference type="InterPro" id="IPR007886">
    <property type="entry name" value="AlaDH/PNT_N"/>
</dbReference>
<name>A0A369CFS2_9GAMM</name>
<dbReference type="PANTHER" id="PTHR42795:SF1">
    <property type="entry name" value="ALANINE DEHYDROGENASE"/>
    <property type="match status" value="1"/>
</dbReference>